<sequence length="530" mass="63367">MMPNRISDPLFQLIKSLQKSEKRNFKLYIKRSSAKEDLKIIQLFDAMDKLAEYDEKLLLKKLTNVGKPQLANLKTHLYKQLLASLRLLKSSESIDMQLHEQLDHARILYNKGLYHQSLKILDKVKGMAHTYNQESFLIQVISLEKKIETLYITRSMVEKTEELIVQANEVNEKRMVITQLSNLALQLYTWYIRNGHARNEEDEKGIKQYFREHLPANAQSLTGFYERLYLFQSYCWYAFVRQDFIMYYRYSQKWLDLFDEQPLMIPIETGHYVKALHNLLNAHFDLRNFEKFQVVLKRFEEFSATPLANQHDIFRVHSFIYIYSAKLNWHLMTGTFKEGLLLVPELEAWLEKEALYLDKHRILVFNYKMATLFFGSGDYETSIDYLRRIIDDHVDMRSDLQCYARLLHMMAHYELGNLELIEGSLIRSVYRYMAKMKNLTVIEEEMFKFLRHSFHRPAHQVKTELKQFLHSIRQVEKSRFETRSFAYLDMISWVESKVYEKPMSKVIHDKYLQHKRKGGVKREQQPVAVL</sequence>
<dbReference type="AlphaFoldDB" id="A0A8X8ID26"/>
<dbReference type="EMBL" id="FNNO01000001">
    <property type="protein sequence ID" value="SDW20778.1"/>
    <property type="molecule type" value="Genomic_DNA"/>
</dbReference>
<dbReference type="Proteomes" id="UP000198711">
    <property type="component" value="Unassembled WGS sequence"/>
</dbReference>
<reference evidence="1 2" key="1">
    <citation type="submission" date="2016-10" db="EMBL/GenBank/DDBJ databases">
        <authorList>
            <person name="Varghese N."/>
            <person name="Submissions S."/>
        </authorList>
    </citation>
    <scope>NUCLEOTIDE SEQUENCE [LARGE SCALE GENOMIC DNA]</scope>
    <source>
        <strain evidence="1 2">DSM 25353</strain>
    </source>
</reference>
<proteinExistence type="predicted"/>
<name>A0A8X8ID26_9BACT</name>
<keyword evidence="2" id="KW-1185">Reference proteome</keyword>
<evidence type="ECO:0000313" key="2">
    <source>
        <dbReference type="Proteomes" id="UP000198711"/>
    </source>
</evidence>
<accession>A0A8X8ID26</accession>
<protein>
    <submittedName>
        <fullName evidence="1">Uncharacterized protein</fullName>
    </submittedName>
</protein>
<evidence type="ECO:0000313" key="1">
    <source>
        <dbReference type="EMBL" id="SDW20778.1"/>
    </source>
</evidence>
<gene>
    <name evidence="1" type="ORF">SAMN05444410_101515</name>
</gene>
<comment type="caution">
    <text evidence="1">The sequence shown here is derived from an EMBL/GenBank/DDBJ whole genome shotgun (WGS) entry which is preliminary data.</text>
</comment>
<organism evidence="1 2">
    <name type="scientific">Hydrobacter penzbergensis</name>
    <dbReference type="NCBI Taxonomy" id="1235997"/>
    <lineage>
        <taxon>Bacteria</taxon>
        <taxon>Pseudomonadati</taxon>
        <taxon>Bacteroidota</taxon>
        <taxon>Chitinophagia</taxon>
        <taxon>Chitinophagales</taxon>
        <taxon>Chitinophagaceae</taxon>
        <taxon>Hydrobacter</taxon>
    </lineage>
</organism>